<dbReference type="GO" id="GO:0015562">
    <property type="term" value="F:efflux transmembrane transporter activity"/>
    <property type="evidence" value="ECO:0007669"/>
    <property type="project" value="InterPro"/>
</dbReference>
<sequence>MGRRTTYFRILLLMAAFTAIPGASAQVRVTTLDGLLEYTKKQSISLKTDSLKLAQAKKARLAAIINVLDLSVNNTLRFVDNTRLPVSAFPAEIFGGQPGTFTNITTGVQYTTTATQSAEVKLLNLPGWENLKLSKININLQDSDNKISLKSLQENIAAAYYNVVTLQEQLKSNKLNQAIADSLYIISESKFRLGLVRQQEVNDARVALLTATESARQSGYLLDNYYLALKILCDIPESTELIIDDAADAASAVLAPQISLNSLDVENSILNERYAKSNYRYYQKQLLPTLSAEFSQSWQLFNTDFSVFNGDWVNSRYFGFKLSIPLPTATQIANTTKARFDYKIAEKNTEQAKIKAGLEHAQLKNDFDKAVSQYLNDKEILALRRDSYTRNMNLYREGIIALDDALDSYNTMIDADYALISSRISVLLARAKIDINNKIN</sequence>
<keyword evidence="3" id="KW-0813">Transport</keyword>
<gene>
    <name evidence="9" type="ORF">CHU92_07100</name>
</gene>
<evidence type="ECO:0000313" key="9">
    <source>
        <dbReference type="EMBL" id="OYQ37983.1"/>
    </source>
</evidence>
<dbReference type="Pfam" id="PF02321">
    <property type="entry name" value="OEP"/>
    <property type="match status" value="1"/>
</dbReference>
<keyword evidence="10" id="KW-1185">Reference proteome</keyword>
<dbReference type="GO" id="GO:0015288">
    <property type="term" value="F:porin activity"/>
    <property type="evidence" value="ECO:0007669"/>
    <property type="project" value="TreeGrafter"/>
</dbReference>
<protein>
    <recommendedName>
        <fullName evidence="11">Transporter</fullName>
    </recommendedName>
</protein>
<accession>A0A255Z8V6</accession>
<proteinExistence type="inferred from homology"/>
<dbReference type="Gene3D" id="1.20.1600.10">
    <property type="entry name" value="Outer membrane efflux proteins (OEP)"/>
    <property type="match status" value="1"/>
</dbReference>
<evidence type="ECO:0000256" key="2">
    <source>
        <dbReference type="ARBA" id="ARBA00007613"/>
    </source>
</evidence>
<evidence type="ECO:0000256" key="7">
    <source>
        <dbReference type="ARBA" id="ARBA00023237"/>
    </source>
</evidence>
<keyword evidence="7" id="KW-0998">Cell outer membrane</keyword>
<dbReference type="AlphaFoldDB" id="A0A255Z8V6"/>
<reference evidence="9 10" key="1">
    <citation type="submission" date="2017-07" db="EMBL/GenBank/DDBJ databases">
        <title>Flavobacterium cyanobacteriorum sp. nov., isolated from cyanobacterial aggregates in a eutrophic lake.</title>
        <authorList>
            <person name="Cai H."/>
        </authorList>
    </citation>
    <scope>NUCLEOTIDE SEQUENCE [LARGE SCALE GENOMIC DNA]</scope>
    <source>
        <strain evidence="9 10">TH021</strain>
    </source>
</reference>
<dbReference type="SUPFAM" id="SSF56954">
    <property type="entry name" value="Outer membrane efflux proteins (OEP)"/>
    <property type="match status" value="1"/>
</dbReference>
<dbReference type="RefSeq" id="WP_094414029.1">
    <property type="nucleotide sequence ID" value="NZ_NOXV01000243.1"/>
</dbReference>
<feature type="signal peptide" evidence="8">
    <location>
        <begin position="1"/>
        <end position="25"/>
    </location>
</feature>
<keyword evidence="8" id="KW-0732">Signal</keyword>
<name>A0A255Z8V6_9FLAO</name>
<dbReference type="Proteomes" id="UP000216605">
    <property type="component" value="Unassembled WGS sequence"/>
</dbReference>
<keyword evidence="4" id="KW-1134">Transmembrane beta strand</keyword>
<evidence type="ECO:0000256" key="3">
    <source>
        <dbReference type="ARBA" id="ARBA00022448"/>
    </source>
</evidence>
<keyword evidence="5" id="KW-0812">Transmembrane</keyword>
<organism evidence="9 10">
    <name type="scientific">Flavobacterium cyanobacteriorum</name>
    <dbReference type="NCBI Taxonomy" id="2022802"/>
    <lineage>
        <taxon>Bacteria</taxon>
        <taxon>Pseudomonadati</taxon>
        <taxon>Bacteroidota</taxon>
        <taxon>Flavobacteriia</taxon>
        <taxon>Flavobacteriales</taxon>
        <taxon>Flavobacteriaceae</taxon>
        <taxon>Flavobacterium</taxon>
    </lineage>
</organism>
<dbReference type="PANTHER" id="PTHR30026:SF20">
    <property type="entry name" value="OUTER MEMBRANE PROTEIN TOLC"/>
    <property type="match status" value="1"/>
</dbReference>
<dbReference type="OrthoDB" id="367883at2"/>
<dbReference type="InterPro" id="IPR003423">
    <property type="entry name" value="OMP_efflux"/>
</dbReference>
<evidence type="ECO:0000256" key="6">
    <source>
        <dbReference type="ARBA" id="ARBA00023136"/>
    </source>
</evidence>
<feature type="chain" id="PRO_5012874901" description="Transporter" evidence="8">
    <location>
        <begin position="26"/>
        <end position="440"/>
    </location>
</feature>
<dbReference type="EMBL" id="NOXV01000243">
    <property type="protein sequence ID" value="OYQ37983.1"/>
    <property type="molecule type" value="Genomic_DNA"/>
</dbReference>
<evidence type="ECO:0000313" key="10">
    <source>
        <dbReference type="Proteomes" id="UP000216605"/>
    </source>
</evidence>
<evidence type="ECO:0000256" key="1">
    <source>
        <dbReference type="ARBA" id="ARBA00004442"/>
    </source>
</evidence>
<comment type="caution">
    <text evidence="9">The sequence shown here is derived from an EMBL/GenBank/DDBJ whole genome shotgun (WGS) entry which is preliminary data.</text>
</comment>
<comment type="similarity">
    <text evidence="2">Belongs to the outer membrane factor (OMF) (TC 1.B.17) family.</text>
</comment>
<evidence type="ECO:0000256" key="5">
    <source>
        <dbReference type="ARBA" id="ARBA00022692"/>
    </source>
</evidence>
<evidence type="ECO:0000256" key="8">
    <source>
        <dbReference type="SAM" id="SignalP"/>
    </source>
</evidence>
<dbReference type="GO" id="GO:0009279">
    <property type="term" value="C:cell outer membrane"/>
    <property type="evidence" value="ECO:0007669"/>
    <property type="project" value="UniProtKB-SubCell"/>
</dbReference>
<comment type="subcellular location">
    <subcellularLocation>
        <location evidence="1">Cell outer membrane</location>
    </subcellularLocation>
</comment>
<keyword evidence="6" id="KW-0472">Membrane</keyword>
<dbReference type="InterPro" id="IPR051906">
    <property type="entry name" value="TolC-like"/>
</dbReference>
<evidence type="ECO:0008006" key="11">
    <source>
        <dbReference type="Google" id="ProtNLM"/>
    </source>
</evidence>
<dbReference type="PANTHER" id="PTHR30026">
    <property type="entry name" value="OUTER MEMBRANE PROTEIN TOLC"/>
    <property type="match status" value="1"/>
</dbReference>
<evidence type="ECO:0000256" key="4">
    <source>
        <dbReference type="ARBA" id="ARBA00022452"/>
    </source>
</evidence>
<dbReference type="GO" id="GO:1990281">
    <property type="term" value="C:efflux pump complex"/>
    <property type="evidence" value="ECO:0007669"/>
    <property type="project" value="TreeGrafter"/>
</dbReference>